<evidence type="ECO:0000259" key="5">
    <source>
        <dbReference type="Pfam" id="PF06925"/>
    </source>
</evidence>
<dbReference type="RefSeq" id="WP_349217646.1">
    <property type="nucleotide sequence ID" value="NZ_JBBMFD010000001.1"/>
</dbReference>
<evidence type="ECO:0000256" key="2">
    <source>
        <dbReference type="ARBA" id="ARBA00022676"/>
    </source>
</evidence>
<dbReference type="Gene3D" id="3.40.50.2000">
    <property type="entry name" value="Glycogen Phosphorylase B"/>
    <property type="match status" value="2"/>
</dbReference>
<evidence type="ECO:0000259" key="4">
    <source>
        <dbReference type="Pfam" id="PF00534"/>
    </source>
</evidence>
<organism evidence="6 7">
    <name type="scientific">Solibaculum intestinale</name>
    <dbReference type="NCBI Taxonomy" id="3133165"/>
    <lineage>
        <taxon>Bacteria</taxon>
        <taxon>Bacillati</taxon>
        <taxon>Bacillota</taxon>
        <taxon>Clostridia</taxon>
        <taxon>Eubacteriales</taxon>
        <taxon>Oscillospiraceae</taxon>
        <taxon>Solibaculum</taxon>
    </lineage>
</organism>
<proteinExistence type="inferred from homology"/>
<dbReference type="Pfam" id="PF00534">
    <property type="entry name" value="Glycos_transf_1"/>
    <property type="match status" value="1"/>
</dbReference>
<comment type="caution">
    <text evidence="6">The sequence shown here is derived from an EMBL/GenBank/DDBJ whole genome shotgun (WGS) entry which is preliminary data.</text>
</comment>
<keyword evidence="3" id="KW-0808">Transferase</keyword>
<dbReference type="Proteomes" id="UP001489509">
    <property type="component" value="Unassembled WGS sequence"/>
</dbReference>
<dbReference type="PANTHER" id="PTHR43025:SF3">
    <property type="entry name" value="MONOGALACTOSYLDIACYLGLYCEROL SYNTHASE 1, CHLOROPLASTIC"/>
    <property type="match status" value="1"/>
</dbReference>
<protein>
    <submittedName>
        <fullName evidence="6">UDP-N-acetylglucosamine 2-epimerase</fullName>
    </submittedName>
</protein>
<dbReference type="SUPFAM" id="SSF53756">
    <property type="entry name" value="UDP-Glycosyltransferase/glycogen phosphorylase"/>
    <property type="match status" value="1"/>
</dbReference>
<name>A0ABV1DWC1_9FIRM</name>
<comment type="similarity">
    <text evidence="1">Belongs to the glycosyltransferase 28 family.</text>
</comment>
<dbReference type="InterPro" id="IPR050519">
    <property type="entry name" value="Glycosyltransf_28_UgtP"/>
</dbReference>
<evidence type="ECO:0000313" key="7">
    <source>
        <dbReference type="Proteomes" id="UP001489509"/>
    </source>
</evidence>
<feature type="domain" description="Glycosyl transferase family 1" evidence="4">
    <location>
        <begin position="189"/>
        <end position="350"/>
    </location>
</feature>
<accession>A0ABV1DWC1</accession>
<dbReference type="Pfam" id="PF06925">
    <property type="entry name" value="MGDG_synth"/>
    <property type="match status" value="1"/>
</dbReference>
<sequence length="382" mass="42514">MEALILSCSTGGGHNAAGKAVAQALESRGHHVTIMDPYQLASDGLALTVGNMYIKLVQKAPRLFGFVYFLGSMVRRIPGHSPVYWINGKMTDRMEEYLQQHSFDVIIMPHIFPAEILGHMKNSGITLPATIFVATDYACIPFTEETACDYYVIPSPELKEEFCGRGIPEEKIMPLGIPVRDEFLQEKDRDRALKKLNLPKDKRYFLLSGGSIGAGKIASSIRCLRRYLEKNRDCRLVVICGNNLRLYRRLTKKYKLDEQLLILQSTPYIADYMKACDAFLSKPGGLSSTEAAVLEIPLVHISPIPGCEKKNAAFFAKRGMSVPVAKPGKELLKAIEGLKDAQAVERMRENQGRFISPRASEEICRLAESLAKESAEEEPATV</sequence>
<evidence type="ECO:0000313" key="6">
    <source>
        <dbReference type="EMBL" id="MEQ2439370.1"/>
    </source>
</evidence>
<evidence type="ECO:0000256" key="1">
    <source>
        <dbReference type="ARBA" id="ARBA00006962"/>
    </source>
</evidence>
<gene>
    <name evidence="6" type="ORF">WMO26_00860</name>
</gene>
<keyword evidence="2" id="KW-0328">Glycosyltransferase</keyword>
<dbReference type="EMBL" id="JBBMFD010000001">
    <property type="protein sequence ID" value="MEQ2439370.1"/>
    <property type="molecule type" value="Genomic_DNA"/>
</dbReference>
<evidence type="ECO:0000256" key="3">
    <source>
        <dbReference type="ARBA" id="ARBA00022679"/>
    </source>
</evidence>
<dbReference type="InterPro" id="IPR001296">
    <property type="entry name" value="Glyco_trans_1"/>
</dbReference>
<dbReference type="InterPro" id="IPR009695">
    <property type="entry name" value="Diacylglyc_glucosyltr_N"/>
</dbReference>
<feature type="domain" description="Diacylglycerol glucosyltransferase N-terminal" evidence="5">
    <location>
        <begin position="14"/>
        <end position="179"/>
    </location>
</feature>
<reference evidence="6 7" key="1">
    <citation type="submission" date="2024-03" db="EMBL/GenBank/DDBJ databases">
        <title>Human intestinal bacterial collection.</title>
        <authorList>
            <person name="Pauvert C."/>
            <person name="Hitch T.C.A."/>
            <person name="Clavel T."/>
        </authorList>
    </citation>
    <scope>NUCLEOTIDE SEQUENCE [LARGE SCALE GENOMIC DNA]</scope>
    <source>
        <strain evidence="6 7">CLA-JM-H44</strain>
    </source>
</reference>
<dbReference type="PANTHER" id="PTHR43025">
    <property type="entry name" value="MONOGALACTOSYLDIACYLGLYCEROL SYNTHASE"/>
    <property type="match status" value="1"/>
</dbReference>
<keyword evidence="7" id="KW-1185">Reference proteome</keyword>